<protein>
    <submittedName>
        <fullName evidence="1">Uncharacterized protein</fullName>
    </submittedName>
</protein>
<organism evidence="1 2">
    <name type="scientific">Taenia crassiceps</name>
    <dbReference type="NCBI Taxonomy" id="6207"/>
    <lineage>
        <taxon>Eukaryota</taxon>
        <taxon>Metazoa</taxon>
        <taxon>Spiralia</taxon>
        <taxon>Lophotrochozoa</taxon>
        <taxon>Platyhelminthes</taxon>
        <taxon>Cestoda</taxon>
        <taxon>Eucestoda</taxon>
        <taxon>Cyclophyllidea</taxon>
        <taxon>Taeniidae</taxon>
        <taxon>Taenia</taxon>
    </lineage>
</organism>
<proteinExistence type="predicted"/>
<comment type="caution">
    <text evidence="1">The sequence shown here is derived from an EMBL/GenBank/DDBJ whole genome shotgun (WGS) entry which is preliminary data.</text>
</comment>
<name>A0ABR4QT25_9CEST</name>
<gene>
    <name evidence="1" type="ORF">TcWFU_009009</name>
</gene>
<keyword evidence="2" id="KW-1185">Reference proteome</keyword>
<reference evidence="1 2" key="1">
    <citation type="journal article" date="2022" name="Front. Cell. Infect. Microbiol.">
        <title>The Genomes of Two Strains of Taenia crassiceps the Animal Model for the Study of Human Cysticercosis.</title>
        <authorList>
            <person name="Bobes R.J."/>
            <person name="Estrada K."/>
            <person name="Rios-Valencia D.G."/>
            <person name="Calderon-Gallegos A."/>
            <person name="de la Torre P."/>
            <person name="Carrero J.C."/>
            <person name="Sanchez-Flores A."/>
            <person name="Laclette J.P."/>
        </authorList>
    </citation>
    <scope>NUCLEOTIDE SEQUENCE [LARGE SCALE GENOMIC DNA]</scope>
    <source>
        <strain evidence="1">WFUcys</strain>
    </source>
</reference>
<evidence type="ECO:0000313" key="1">
    <source>
        <dbReference type="EMBL" id="KAL5112851.1"/>
    </source>
</evidence>
<dbReference type="Proteomes" id="UP001651158">
    <property type="component" value="Unassembled WGS sequence"/>
</dbReference>
<accession>A0ABR4QT25</accession>
<sequence>MIAKVSPSFICNILNQSRLHSSYTFNCSGIQESTACSPDPEVGLLVFFILLMLDSLGLRLVGAIDSSFSQMDEVYARLREHIADLSSAPLLMRRESFRFAKPSSRIGIGDIRLLKYGG</sequence>
<evidence type="ECO:0000313" key="2">
    <source>
        <dbReference type="Proteomes" id="UP001651158"/>
    </source>
</evidence>
<dbReference type="EMBL" id="JAKROA010000001">
    <property type="protein sequence ID" value="KAL5112851.1"/>
    <property type="molecule type" value="Genomic_DNA"/>
</dbReference>